<keyword evidence="2" id="KW-0964">Secreted</keyword>
<dbReference type="RefSeq" id="XP_056476335.1">
    <property type="nucleotide sequence ID" value="XM_056615978.1"/>
</dbReference>
<dbReference type="GeneID" id="81354957"/>
<organism evidence="4 5">
    <name type="scientific">Penicillium argentinense</name>
    <dbReference type="NCBI Taxonomy" id="1131581"/>
    <lineage>
        <taxon>Eukaryota</taxon>
        <taxon>Fungi</taxon>
        <taxon>Dikarya</taxon>
        <taxon>Ascomycota</taxon>
        <taxon>Pezizomycotina</taxon>
        <taxon>Eurotiomycetes</taxon>
        <taxon>Eurotiomycetidae</taxon>
        <taxon>Eurotiales</taxon>
        <taxon>Aspergillaceae</taxon>
        <taxon>Penicillium</taxon>
    </lineage>
</organism>
<gene>
    <name evidence="4" type="ORF">N7532_003484</name>
</gene>
<dbReference type="PANTHER" id="PTHR31736">
    <property type="match status" value="1"/>
</dbReference>
<comment type="subcellular location">
    <subcellularLocation>
        <location evidence="1">Secreted</location>
    </subcellularLocation>
</comment>
<evidence type="ECO:0000313" key="4">
    <source>
        <dbReference type="EMBL" id="KAJ5102955.1"/>
    </source>
</evidence>
<protein>
    <submittedName>
        <fullName evidence="4">Rhamnogalacturonase E</fullName>
    </submittedName>
</protein>
<evidence type="ECO:0000256" key="1">
    <source>
        <dbReference type="ARBA" id="ARBA00004613"/>
    </source>
</evidence>
<dbReference type="InterPro" id="IPR011050">
    <property type="entry name" value="Pectin_lyase_fold/virulence"/>
</dbReference>
<keyword evidence="3" id="KW-1015">Disulfide bond</keyword>
<reference evidence="4" key="2">
    <citation type="journal article" date="2023" name="IMA Fungus">
        <title>Comparative genomic study of the Penicillium genus elucidates a diverse pangenome and 15 lateral gene transfer events.</title>
        <authorList>
            <person name="Petersen C."/>
            <person name="Sorensen T."/>
            <person name="Nielsen M.R."/>
            <person name="Sondergaard T.E."/>
            <person name="Sorensen J.L."/>
            <person name="Fitzpatrick D.A."/>
            <person name="Frisvad J.C."/>
            <person name="Nielsen K.L."/>
        </authorList>
    </citation>
    <scope>NUCLEOTIDE SEQUENCE</scope>
    <source>
        <strain evidence="4">IBT 30761</strain>
    </source>
</reference>
<dbReference type="Gene3D" id="2.160.20.10">
    <property type="entry name" value="Single-stranded right-handed beta-helix, Pectin lyase-like"/>
    <property type="match status" value="1"/>
</dbReference>
<sequence>MTIRGADHGGLDGIGVTGTNIWIHDISIMATNKDECVTTKNILIENAWCNISGGRAMGSLGSSVNITNMYLDQMFMIDALQGGF</sequence>
<name>A0A9W9FMJ1_9EURO</name>
<proteinExistence type="predicted"/>
<evidence type="ECO:0000313" key="5">
    <source>
        <dbReference type="Proteomes" id="UP001149074"/>
    </source>
</evidence>
<dbReference type="GO" id="GO:0005576">
    <property type="term" value="C:extracellular region"/>
    <property type="evidence" value="ECO:0007669"/>
    <property type="project" value="UniProtKB-SubCell"/>
</dbReference>
<dbReference type="InterPro" id="IPR012334">
    <property type="entry name" value="Pectin_lyas_fold"/>
</dbReference>
<evidence type="ECO:0000256" key="2">
    <source>
        <dbReference type="ARBA" id="ARBA00022525"/>
    </source>
</evidence>
<reference evidence="4" key="1">
    <citation type="submission" date="2022-11" db="EMBL/GenBank/DDBJ databases">
        <authorList>
            <person name="Petersen C."/>
        </authorList>
    </citation>
    <scope>NUCLEOTIDE SEQUENCE</scope>
    <source>
        <strain evidence="4">IBT 30761</strain>
    </source>
</reference>
<dbReference type="AlphaFoldDB" id="A0A9W9FMJ1"/>
<dbReference type="PANTHER" id="PTHR31736:SF19">
    <property type="entry name" value="PECTIN LYASE SUPERFAMILY PROTEIN-RELATED"/>
    <property type="match status" value="1"/>
</dbReference>
<dbReference type="Proteomes" id="UP001149074">
    <property type="component" value="Unassembled WGS sequence"/>
</dbReference>
<keyword evidence="5" id="KW-1185">Reference proteome</keyword>
<comment type="caution">
    <text evidence="4">The sequence shown here is derived from an EMBL/GenBank/DDBJ whole genome shotgun (WGS) entry which is preliminary data.</text>
</comment>
<dbReference type="SUPFAM" id="SSF51126">
    <property type="entry name" value="Pectin lyase-like"/>
    <property type="match status" value="1"/>
</dbReference>
<dbReference type="EMBL" id="JAPQKI010000004">
    <property type="protein sequence ID" value="KAJ5102955.1"/>
    <property type="molecule type" value="Genomic_DNA"/>
</dbReference>
<evidence type="ECO:0000256" key="3">
    <source>
        <dbReference type="ARBA" id="ARBA00023157"/>
    </source>
</evidence>
<accession>A0A9W9FMJ1</accession>
<dbReference type="OrthoDB" id="187139at2759"/>